<dbReference type="PANTHER" id="PTHR21666">
    <property type="entry name" value="PEPTIDASE-RELATED"/>
    <property type="match status" value="1"/>
</dbReference>
<feature type="transmembrane region" description="Helical" evidence="9">
    <location>
        <begin position="12"/>
        <end position="33"/>
    </location>
</feature>
<gene>
    <name evidence="12" type="ORF">DFP80_10634</name>
</gene>
<keyword evidence="4" id="KW-0479">Metal-binding</keyword>
<evidence type="ECO:0000259" key="10">
    <source>
        <dbReference type="Pfam" id="PF01551"/>
    </source>
</evidence>
<sequence length="483" mass="53638">MQFIKHLSRWALSGPRAWLSIIFIIFIVLSFVYKSLVSPANDLNEYTLPSVTDVITGKGYTSKVSNNDNVIFPQISSNTDEDNDYDSLVTMDPLQNVEQVPPVIPAIEYVIKPGDTLARIFARLGLSREALYSVLEADQEYLVLEPLLPDDKFTFKLDEDGDLLEITRRIDISKSVSYVQHDGGGFSYKESIKPITYTQKAVHSKIIGNFYLSAKKAGLSDTQILIINDLLKGRVNFRKDLRANDAFDFVIKSGSIDGVKVGDSQLEALEITVKGETYRAFLHSDGRFYDLDGNSLTPALLRWPTRKKYRISSPFNANRLHPITGHPAPHNGVDLATPSGTEVLATGDGVVTRVASHKYAGKYVVIDYTGPYGSRFLHLSKILVKKGQKVKRGQVIALSGNTGRTTGAHLHYELHIRGRPVNPMTAEIPTTQSIPKSDKKEYSNNVKRLLNMMMGNQVEDQNATDTQPESMVDSQSTLDAVAN</sequence>
<dbReference type="InterPro" id="IPR050570">
    <property type="entry name" value="Cell_wall_metabolism_enzyme"/>
</dbReference>
<dbReference type="InterPro" id="IPR016047">
    <property type="entry name" value="M23ase_b-sheet_dom"/>
</dbReference>
<feature type="domain" description="M23ase beta-sheet core" evidence="10">
    <location>
        <begin position="329"/>
        <end position="423"/>
    </location>
</feature>
<proteinExistence type="predicted"/>
<evidence type="ECO:0000256" key="9">
    <source>
        <dbReference type="SAM" id="Phobius"/>
    </source>
</evidence>
<evidence type="ECO:0000256" key="6">
    <source>
        <dbReference type="ARBA" id="ARBA00022833"/>
    </source>
</evidence>
<dbReference type="Pfam" id="PF01551">
    <property type="entry name" value="Peptidase_M23"/>
    <property type="match status" value="1"/>
</dbReference>
<comment type="subcellular location">
    <subcellularLocation>
        <location evidence="2">Cell envelope</location>
    </subcellularLocation>
</comment>
<dbReference type="FunFam" id="2.70.70.10:FF:000002">
    <property type="entry name" value="Murein DD-endopeptidase MepM"/>
    <property type="match status" value="1"/>
</dbReference>
<dbReference type="Proteomes" id="UP000252792">
    <property type="component" value="Unassembled WGS sequence"/>
</dbReference>
<evidence type="ECO:0000259" key="11">
    <source>
        <dbReference type="Pfam" id="PF19425"/>
    </source>
</evidence>
<dbReference type="EMBL" id="QNSE01000006">
    <property type="protein sequence ID" value="RBP83389.1"/>
    <property type="molecule type" value="Genomic_DNA"/>
</dbReference>
<dbReference type="PANTHER" id="PTHR21666:SF292">
    <property type="entry name" value="MUREIN DD-ENDOPEPTIDASE MEPM"/>
    <property type="match status" value="1"/>
</dbReference>
<name>A0A366JAJ3_9GAMM</name>
<comment type="caution">
    <text evidence="12">The sequence shown here is derived from an EMBL/GenBank/DDBJ whole genome shotgun (WGS) entry which is preliminary data.</text>
</comment>
<evidence type="ECO:0000313" key="12">
    <source>
        <dbReference type="EMBL" id="RBP83389.1"/>
    </source>
</evidence>
<dbReference type="RefSeq" id="WP_241560210.1">
    <property type="nucleotide sequence ID" value="NZ_QNSE01000006.1"/>
</dbReference>
<evidence type="ECO:0000256" key="8">
    <source>
        <dbReference type="SAM" id="MobiDB-lite"/>
    </source>
</evidence>
<evidence type="ECO:0000256" key="1">
    <source>
        <dbReference type="ARBA" id="ARBA00001947"/>
    </source>
</evidence>
<dbReference type="Gene3D" id="2.70.70.10">
    <property type="entry name" value="Glucose Permease (Domain IIA)"/>
    <property type="match status" value="1"/>
</dbReference>
<evidence type="ECO:0000256" key="2">
    <source>
        <dbReference type="ARBA" id="ARBA00004196"/>
    </source>
</evidence>
<dbReference type="InterPro" id="IPR011055">
    <property type="entry name" value="Dup_hybrid_motif"/>
</dbReference>
<comment type="cofactor">
    <cofactor evidence="1">
        <name>Zn(2+)</name>
        <dbReference type="ChEBI" id="CHEBI:29105"/>
    </cofactor>
</comment>
<evidence type="ECO:0000256" key="4">
    <source>
        <dbReference type="ARBA" id="ARBA00022723"/>
    </source>
</evidence>
<keyword evidence="5" id="KW-0378">Hydrolase</keyword>
<dbReference type="InterPro" id="IPR045834">
    <property type="entry name" value="Csd3_N2"/>
</dbReference>
<protein>
    <submittedName>
        <fullName evidence="12">Murein DD-endopeptidase</fullName>
    </submittedName>
</protein>
<dbReference type="AlphaFoldDB" id="A0A366JAJ3"/>
<organism evidence="12 13">
    <name type="scientific">Marinomonas rhizomae</name>
    <dbReference type="NCBI Taxonomy" id="491948"/>
    <lineage>
        <taxon>Bacteria</taxon>
        <taxon>Pseudomonadati</taxon>
        <taxon>Pseudomonadota</taxon>
        <taxon>Gammaproteobacteria</taxon>
        <taxon>Oceanospirillales</taxon>
        <taxon>Oceanospirillaceae</taxon>
        <taxon>Marinomonas</taxon>
    </lineage>
</organism>
<feature type="region of interest" description="Disordered" evidence="8">
    <location>
        <begin position="460"/>
        <end position="483"/>
    </location>
</feature>
<dbReference type="Gene3D" id="3.10.450.350">
    <property type="match status" value="2"/>
</dbReference>
<evidence type="ECO:0000313" key="13">
    <source>
        <dbReference type="Proteomes" id="UP000252792"/>
    </source>
</evidence>
<dbReference type="GO" id="GO:0046872">
    <property type="term" value="F:metal ion binding"/>
    <property type="evidence" value="ECO:0007669"/>
    <property type="project" value="UniProtKB-KW"/>
</dbReference>
<evidence type="ECO:0000256" key="5">
    <source>
        <dbReference type="ARBA" id="ARBA00022801"/>
    </source>
</evidence>
<accession>A0A366JAJ3</accession>
<keyword evidence="9" id="KW-0812">Transmembrane</keyword>
<keyword evidence="9" id="KW-1133">Transmembrane helix</keyword>
<keyword evidence="6" id="KW-0862">Zinc</keyword>
<reference evidence="12 13" key="1">
    <citation type="submission" date="2018-06" db="EMBL/GenBank/DDBJ databases">
        <title>Genomic Encyclopedia of Type Strains, Phase III (KMG-III): the genomes of soil and plant-associated and newly described type strains.</title>
        <authorList>
            <person name="Whitman W."/>
        </authorList>
    </citation>
    <scope>NUCLEOTIDE SEQUENCE [LARGE SCALE GENOMIC DNA]</scope>
    <source>
        <strain evidence="12 13">CECT 7377</strain>
    </source>
</reference>
<dbReference type="Pfam" id="PF19425">
    <property type="entry name" value="Csd3_N2"/>
    <property type="match status" value="1"/>
</dbReference>
<feature type="domain" description="Csd3-like second N-terminal" evidence="11">
    <location>
        <begin position="197"/>
        <end position="316"/>
    </location>
</feature>
<keyword evidence="9" id="KW-0472">Membrane</keyword>
<keyword evidence="3" id="KW-0645">Protease</keyword>
<evidence type="ECO:0000256" key="3">
    <source>
        <dbReference type="ARBA" id="ARBA00022670"/>
    </source>
</evidence>
<dbReference type="GO" id="GO:0030313">
    <property type="term" value="C:cell envelope"/>
    <property type="evidence" value="ECO:0007669"/>
    <property type="project" value="UniProtKB-SubCell"/>
</dbReference>
<keyword evidence="7" id="KW-0482">Metalloprotease</keyword>
<dbReference type="GO" id="GO:0006508">
    <property type="term" value="P:proteolysis"/>
    <property type="evidence" value="ECO:0007669"/>
    <property type="project" value="UniProtKB-KW"/>
</dbReference>
<evidence type="ECO:0000256" key="7">
    <source>
        <dbReference type="ARBA" id="ARBA00023049"/>
    </source>
</evidence>
<dbReference type="CDD" id="cd12797">
    <property type="entry name" value="M23_peptidase"/>
    <property type="match status" value="1"/>
</dbReference>
<dbReference type="GO" id="GO:0004222">
    <property type="term" value="F:metalloendopeptidase activity"/>
    <property type="evidence" value="ECO:0007669"/>
    <property type="project" value="TreeGrafter"/>
</dbReference>
<keyword evidence="13" id="KW-1185">Reference proteome</keyword>
<dbReference type="SUPFAM" id="SSF51261">
    <property type="entry name" value="Duplicated hybrid motif"/>
    <property type="match status" value="1"/>
</dbReference>